<gene>
    <name evidence="1" type="ORF">QIS74_02910</name>
</gene>
<comment type="caution">
    <text evidence="1">The sequence shown here is derived from an EMBL/GenBank/DDBJ whole genome shotgun (WGS) entry which is preliminary data.</text>
</comment>
<sequence length="473" mass="54431">MASSFGFFSLPRELRDMVYEHYFAVAGGYVCDSQSFLRGKLRGSGVFSRRINLDLIFTCRQVAAETKGLPFRANAITFKTVTSQDLGVLAVDFDFVVHYLEKEQDSLFLCGGHYVTSEAHDELKRRYPQFAPLLDRLRADRGYFGFFPGQYSYGEVPSVYREFCRDTLQALSLCNPDALEILRLAHRSALRTLTCPVHHWVIPSQYDMDRLFSNLHETSKLTTERRLILNGIQRFSAAAVAIHFMGSLPAASRMQLRDVVLDEDHEAVALPECHGRGLIPFCQENPQLRIQRRLKLWQNFFTAEKTVQSPIMFMSRMTERVSRWMVEARALPSAGMPAASFSLLLDGSGPVSQHFSHVFQSTVQRHAAWQLAWTASQERRDPLVLSWFDRRGGEGLPMRGYYGYFYEDFPAAMRDLVKDDPRSIIRCNFDVGKPWDIGNSIPDHQAWSLSKWNAEWYRQDSQWWDVVSSFCTY</sequence>
<evidence type="ECO:0000313" key="2">
    <source>
        <dbReference type="Proteomes" id="UP001327957"/>
    </source>
</evidence>
<keyword evidence="2" id="KW-1185">Reference proteome</keyword>
<organism evidence="1 2">
    <name type="scientific">Colletotrichum tabaci</name>
    <dbReference type="NCBI Taxonomy" id="1209068"/>
    <lineage>
        <taxon>Eukaryota</taxon>
        <taxon>Fungi</taxon>
        <taxon>Dikarya</taxon>
        <taxon>Ascomycota</taxon>
        <taxon>Pezizomycotina</taxon>
        <taxon>Sordariomycetes</taxon>
        <taxon>Hypocreomycetidae</taxon>
        <taxon>Glomerellales</taxon>
        <taxon>Glomerellaceae</taxon>
        <taxon>Colletotrichum</taxon>
        <taxon>Colletotrichum destructivum species complex</taxon>
    </lineage>
</organism>
<name>A0AAV9TR80_9PEZI</name>
<accession>A0AAV9TR80</accession>
<protein>
    <submittedName>
        <fullName evidence="1">Uncharacterized protein</fullName>
    </submittedName>
</protein>
<evidence type="ECO:0000313" key="1">
    <source>
        <dbReference type="EMBL" id="KAK6224583.1"/>
    </source>
</evidence>
<dbReference type="Proteomes" id="UP001327957">
    <property type="component" value="Unassembled WGS sequence"/>
</dbReference>
<proteinExistence type="predicted"/>
<reference evidence="1 2" key="1">
    <citation type="submission" date="2023-04" db="EMBL/GenBank/DDBJ databases">
        <title>Colletotrichum tabacum stain YC1 causing leaf anthracnose on Nicotiana tabacum(L.) cv.</title>
        <authorList>
            <person name="Ji Z."/>
            <person name="Wang M."/>
            <person name="Zhang J."/>
            <person name="Wang N."/>
            <person name="Zhou Z."/>
        </authorList>
    </citation>
    <scope>NUCLEOTIDE SEQUENCE [LARGE SCALE GENOMIC DNA]</scope>
    <source>
        <strain evidence="1 2">YC1</strain>
    </source>
</reference>
<dbReference type="AlphaFoldDB" id="A0AAV9TR80"/>
<dbReference type="EMBL" id="JASAOK010000012">
    <property type="protein sequence ID" value="KAK6224583.1"/>
    <property type="molecule type" value="Genomic_DNA"/>
</dbReference>